<keyword evidence="1" id="KW-0472">Membrane</keyword>
<name>E4N7F9_KITSK</name>
<dbReference type="PATRIC" id="fig|452652.3.peg.1306"/>
<gene>
    <name evidence="2" type="ordered locus">KSE_13100</name>
</gene>
<dbReference type="STRING" id="452652.KSE_13100"/>
<keyword evidence="3" id="KW-1185">Reference proteome</keyword>
<reference evidence="2 3" key="1">
    <citation type="journal article" date="2010" name="DNA Res.">
        <title>Genome sequence of Kitasatospora setae NBRC 14216T: an evolutionary snapshot of the family Streptomycetaceae.</title>
        <authorList>
            <person name="Ichikawa N."/>
            <person name="Oguchi A."/>
            <person name="Ikeda H."/>
            <person name="Ishikawa J."/>
            <person name="Kitani S."/>
            <person name="Watanabe Y."/>
            <person name="Nakamura S."/>
            <person name="Katano Y."/>
            <person name="Kishi E."/>
            <person name="Sasagawa M."/>
            <person name="Ankai A."/>
            <person name="Fukui S."/>
            <person name="Hashimoto Y."/>
            <person name="Kamata S."/>
            <person name="Otoguro M."/>
            <person name="Tanikawa S."/>
            <person name="Nihira T."/>
            <person name="Horinouchi S."/>
            <person name="Ohnishi Y."/>
            <person name="Hayakawa M."/>
            <person name="Kuzuyama T."/>
            <person name="Arisawa A."/>
            <person name="Nomoto F."/>
            <person name="Miura H."/>
            <person name="Takahashi Y."/>
            <person name="Fujita N."/>
        </authorList>
    </citation>
    <scope>NUCLEOTIDE SEQUENCE [LARGE SCALE GENOMIC DNA]</scope>
    <source>
        <strain evidence="3">ATCC 33774 / DSM 43861 / JCM 3304 / KCC A-0304 / NBRC 14216 / KM-6054</strain>
    </source>
</reference>
<dbReference type="Proteomes" id="UP000007076">
    <property type="component" value="Chromosome"/>
</dbReference>
<keyword evidence="1" id="KW-1133">Transmembrane helix</keyword>
<dbReference type="HOGENOM" id="CLU_2467811_0_0_11"/>
<accession>E4N7F9</accession>
<dbReference type="EMBL" id="AP010968">
    <property type="protein sequence ID" value="BAJ27140.1"/>
    <property type="molecule type" value="Genomic_DNA"/>
</dbReference>
<keyword evidence="1" id="KW-0812">Transmembrane</keyword>
<proteinExistence type="predicted"/>
<feature type="transmembrane region" description="Helical" evidence="1">
    <location>
        <begin position="22"/>
        <end position="44"/>
    </location>
</feature>
<protein>
    <submittedName>
        <fullName evidence="2">Uncharacterized protein</fullName>
    </submittedName>
</protein>
<evidence type="ECO:0000256" key="1">
    <source>
        <dbReference type="SAM" id="Phobius"/>
    </source>
</evidence>
<organism evidence="2 3">
    <name type="scientific">Kitasatospora setae (strain ATCC 33774 / DSM 43861 / JCM 3304 / KCC A-0304 / NBRC 14216 / KM-6054)</name>
    <name type="common">Streptomyces setae</name>
    <dbReference type="NCBI Taxonomy" id="452652"/>
    <lineage>
        <taxon>Bacteria</taxon>
        <taxon>Bacillati</taxon>
        <taxon>Actinomycetota</taxon>
        <taxon>Actinomycetes</taxon>
        <taxon>Kitasatosporales</taxon>
        <taxon>Streptomycetaceae</taxon>
        <taxon>Kitasatospora</taxon>
    </lineage>
</organism>
<dbReference type="KEGG" id="ksk:KSE_13100"/>
<sequence>MANPPTLPGGLGKGPFDGLKPWQLVLTFLPLLLLAGGLIGGALGGGASAANLTLAKKPLPTPWKILAMIGTALAAAAAYFLIVGLISTDTA</sequence>
<evidence type="ECO:0000313" key="2">
    <source>
        <dbReference type="EMBL" id="BAJ27140.1"/>
    </source>
</evidence>
<dbReference type="RefSeq" id="WP_014134458.1">
    <property type="nucleotide sequence ID" value="NC_016109.1"/>
</dbReference>
<dbReference type="AlphaFoldDB" id="E4N7F9"/>
<evidence type="ECO:0000313" key="3">
    <source>
        <dbReference type="Proteomes" id="UP000007076"/>
    </source>
</evidence>
<dbReference type="eggNOG" id="ENOG5030QFY">
    <property type="taxonomic scope" value="Bacteria"/>
</dbReference>
<feature type="transmembrane region" description="Helical" evidence="1">
    <location>
        <begin position="65"/>
        <end position="86"/>
    </location>
</feature>